<comment type="caution">
    <text evidence="2">The sequence shown here is derived from an EMBL/GenBank/DDBJ whole genome shotgun (WGS) entry which is preliminary data.</text>
</comment>
<feature type="region of interest" description="Disordered" evidence="1">
    <location>
        <begin position="1"/>
        <end position="55"/>
    </location>
</feature>
<keyword evidence="3" id="KW-1185">Reference proteome</keyword>
<feature type="region of interest" description="Disordered" evidence="1">
    <location>
        <begin position="198"/>
        <end position="224"/>
    </location>
</feature>
<proteinExistence type="predicted"/>
<sequence>MFSGSDTNNNLHLDDEELIPPPPPPLPPAKRLKTEGGSSAAPDAPSVPEQGASQVQAALEKITSHISNPKKFKKASPLLRQLLTEDAITKAHSNLLFEALKGAMRDPALAVDPTLTNEFQKLFTVASKHAELFTMRQKGQLDVYGLWGVLRGQLLTDDSFVYNRVLSRLKDSIQHLPEATEEDEKALLRVKERLQEEASGAAASGEEAAPQAAAPPPAEDPEADPFGLEQIIQRAEAPRRERAAVWTSRESLAMKREALLDCLDTARSRYGLAWARTSTDIAIQDLHSNRTNFCKSQQLRIDELWRFVQDQRVKRRQGPSAKEARRDTTSFEAARAEWGKATLSVRGGVGSSGDHRSEVWLG</sequence>
<name>A0ABR2YGG0_9CHLO</name>
<dbReference type="Proteomes" id="UP001491310">
    <property type="component" value="Unassembled WGS sequence"/>
</dbReference>
<reference evidence="2 3" key="1">
    <citation type="journal article" date="2024" name="Nat. Commun.">
        <title>Phylogenomics reveals the evolutionary origins of lichenization in chlorophyte algae.</title>
        <authorList>
            <person name="Puginier C."/>
            <person name="Libourel C."/>
            <person name="Otte J."/>
            <person name="Skaloud P."/>
            <person name="Haon M."/>
            <person name="Grisel S."/>
            <person name="Petersen M."/>
            <person name="Berrin J.G."/>
            <person name="Delaux P.M."/>
            <person name="Dal Grande F."/>
            <person name="Keller J."/>
        </authorList>
    </citation>
    <scope>NUCLEOTIDE SEQUENCE [LARGE SCALE GENOMIC DNA]</scope>
    <source>
        <strain evidence="2 3">SAG 216-7</strain>
    </source>
</reference>
<gene>
    <name evidence="2" type="ORF">WJX75_003856</name>
</gene>
<protein>
    <submittedName>
        <fullName evidence="2">Uncharacterized protein</fullName>
    </submittedName>
</protein>
<feature type="compositionally biased region" description="Pro residues" evidence="1">
    <location>
        <begin position="19"/>
        <end position="28"/>
    </location>
</feature>
<organism evidence="2 3">
    <name type="scientific">Coccomyxa subellipsoidea</name>
    <dbReference type="NCBI Taxonomy" id="248742"/>
    <lineage>
        <taxon>Eukaryota</taxon>
        <taxon>Viridiplantae</taxon>
        <taxon>Chlorophyta</taxon>
        <taxon>core chlorophytes</taxon>
        <taxon>Trebouxiophyceae</taxon>
        <taxon>Trebouxiophyceae incertae sedis</taxon>
        <taxon>Coccomyxaceae</taxon>
        <taxon>Coccomyxa</taxon>
    </lineage>
</organism>
<dbReference type="PANTHER" id="PTHR36749:SF1">
    <property type="entry name" value="F7O18.3 PROTEIN"/>
    <property type="match status" value="1"/>
</dbReference>
<feature type="compositionally biased region" description="Low complexity" evidence="1">
    <location>
        <begin position="198"/>
        <end position="212"/>
    </location>
</feature>
<dbReference type="EMBL" id="JALJOT010000012">
    <property type="protein sequence ID" value="KAK9904853.1"/>
    <property type="molecule type" value="Genomic_DNA"/>
</dbReference>
<evidence type="ECO:0000313" key="3">
    <source>
        <dbReference type="Proteomes" id="UP001491310"/>
    </source>
</evidence>
<accession>A0ABR2YGG0</accession>
<evidence type="ECO:0000313" key="2">
    <source>
        <dbReference type="EMBL" id="KAK9904853.1"/>
    </source>
</evidence>
<evidence type="ECO:0000256" key="1">
    <source>
        <dbReference type="SAM" id="MobiDB-lite"/>
    </source>
</evidence>
<feature type="compositionally biased region" description="Polar residues" evidence="1">
    <location>
        <begin position="1"/>
        <end position="11"/>
    </location>
</feature>
<dbReference type="PANTHER" id="PTHR36749">
    <property type="entry name" value="F7O18.3 PROTEIN"/>
    <property type="match status" value="1"/>
</dbReference>